<dbReference type="SUPFAM" id="SSF55073">
    <property type="entry name" value="Nucleotide cyclase"/>
    <property type="match status" value="1"/>
</dbReference>
<dbReference type="Pfam" id="PF13487">
    <property type="entry name" value="HD_5"/>
    <property type="match status" value="1"/>
</dbReference>
<dbReference type="InterPro" id="IPR029787">
    <property type="entry name" value="Nucleotide_cyclase"/>
</dbReference>
<dbReference type="AlphaFoldDB" id="E4RNZ9"/>
<dbReference type="SMART" id="SM00086">
    <property type="entry name" value="PAC"/>
    <property type="match status" value="1"/>
</dbReference>
<feature type="domain" description="PAC" evidence="2">
    <location>
        <begin position="86"/>
        <end position="136"/>
    </location>
</feature>
<dbReference type="PROSITE" id="PS51832">
    <property type="entry name" value="HD_GYP"/>
    <property type="match status" value="1"/>
</dbReference>
<dbReference type="HOGENOM" id="CLU_000445_92_5_9"/>
<dbReference type="SUPFAM" id="SSF55785">
    <property type="entry name" value="PYP-like sensor domain (PAS domain)"/>
    <property type="match status" value="1"/>
</dbReference>
<dbReference type="eggNOG" id="COG3437">
    <property type="taxonomic scope" value="Bacteria"/>
</dbReference>
<organism evidence="5 6">
    <name type="scientific">Halanaerobium hydrogeniformans</name>
    <name type="common">Halanaerobium sp. (strain sapolanicus)</name>
    <dbReference type="NCBI Taxonomy" id="656519"/>
    <lineage>
        <taxon>Bacteria</taxon>
        <taxon>Bacillati</taxon>
        <taxon>Bacillota</taxon>
        <taxon>Clostridia</taxon>
        <taxon>Halanaerobiales</taxon>
        <taxon>Halanaerobiaceae</taxon>
        <taxon>Halanaerobium</taxon>
    </lineage>
</organism>
<dbReference type="CDD" id="cd01949">
    <property type="entry name" value="GGDEF"/>
    <property type="match status" value="1"/>
</dbReference>
<feature type="domain" description="GGDEF" evidence="3">
    <location>
        <begin position="164"/>
        <end position="296"/>
    </location>
</feature>
<dbReference type="Proteomes" id="UP000007434">
    <property type="component" value="Chromosome"/>
</dbReference>
<dbReference type="SMART" id="SM00471">
    <property type="entry name" value="HDc"/>
    <property type="match status" value="1"/>
</dbReference>
<dbReference type="CDD" id="cd00077">
    <property type="entry name" value="HDc"/>
    <property type="match status" value="1"/>
</dbReference>
<dbReference type="InterPro" id="IPR000700">
    <property type="entry name" value="PAS-assoc_C"/>
</dbReference>
<dbReference type="SMART" id="SM00267">
    <property type="entry name" value="GGDEF"/>
    <property type="match status" value="1"/>
</dbReference>
<evidence type="ECO:0000259" key="1">
    <source>
        <dbReference type="PROSITE" id="PS50112"/>
    </source>
</evidence>
<evidence type="ECO:0000259" key="3">
    <source>
        <dbReference type="PROSITE" id="PS50887"/>
    </source>
</evidence>
<keyword evidence="6" id="KW-1185">Reference proteome</keyword>
<accession>E4RNZ9</accession>
<sequence>MAEQQMIIDRFYKTIIDSVYDMIFLHDLEGNILDVNKKATNTMAYSREELRGMQVFDLHPDDSNEDFYNPKKVKKQWQNCPVGSSIHFELEHVNKDGSKTPVEISAGKVENDGEQYFLAFVRDISERKEKEAKIKYLSLHDHLTGLHNRRYFEQKLNQIDKSMLPLSILMADLNGLKIVNSSYGHTMGDKVLIKAAELLEKSIPESAVLARYGGDEFIILIPNCDSERAHKFLYEIKERFKKTKLAGIPLSIGMGLAVMENISRAIRDVIKIADKDMNHNKLLETNSANNKIVKGLLSALSAKSDETVEHTERMTELAICVGRRLGIQNSQLNRLSLLAALHDIGKTSIPGEILTKPGKLNEEEWEILKANPSRGYKIASATSEFSVVAEEILSHHERWDGKGYPRGLKGKEIPYLARIISLVDSYDVMRSGRPYKKAMSKKAALDEIERCKGTQFDPYLAEEFIKIIKEESFVYQKEKSIG</sequence>
<evidence type="ECO:0000259" key="2">
    <source>
        <dbReference type="PROSITE" id="PS50113"/>
    </source>
</evidence>
<dbReference type="NCBIfam" id="TIGR00254">
    <property type="entry name" value="GGDEF"/>
    <property type="match status" value="1"/>
</dbReference>
<dbReference type="SMART" id="SM00091">
    <property type="entry name" value="PAS"/>
    <property type="match status" value="1"/>
</dbReference>
<feature type="domain" description="HD-GYP" evidence="4">
    <location>
        <begin position="285"/>
        <end position="480"/>
    </location>
</feature>
<dbReference type="InterPro" id="IPR000014">
    <property type="entry name" value="PAS"/>
</dbReference>
<dbReference type="InterPro" id="IPR001610">
    <property type="entry name" value="PAC"/>
</dbReference>
<evidence type="ECO:0000313" key="6">
    <source>
        <dbReference type="Proteomes" id="UP000007434"/>
    </source>
</evidence>
<dbReference type="STRING" id="656519.Halsa_0202"/>
<gene>
    <name evidence="5" type="ordered locus">Halsa_0202</name>
</gene>
<dbReference type="Pfam" id="PF13426">
    <property type="entry name" value="PAS_9"/>
    <property type="match status" value="1"/>
</dbReference>
<dbReference type="EMBL" id="CP002304">
    <property type="protein sequence ID" value="ADQ13689.1"/>
    <property type="molecule type" value="Genomic_DNA"/>
</dbReference>
<evidence type="ECO:0000259" key="4">
    <source>
        <dbReference type="PROSITE" id="PS51832"/>
    </source>
</evidence>
<dbReference type="InterPro" id="IPR037522">
    <property type="entry name" value="HD_GYP_dom"/>
</dbReference>
<dbReference type="InterPro" id="IPR000160">
    <property type="entry name" value="GGDEF_dom"/>
</dbReference>
<dbReference type="InterPro" id="IPR043128">
    <property type="entry name" value="Rev_trsase/Diguanyl_cyclase"/>
</dbReference>
<dbReference type="Gene3D" id="3.30.70.270">
    <property type="match status" value="1"/>
</dbReference>
<dbReference type="PROSITE" id="PS50113">
    <property type="entry name" value="PAC"/>
    <property type="match status" value="1"/>
</dbReference>
<dbReference type="CDD" id="cd00130">
    <property type="entry name" value="PAS"/>
    <property type="match status" value="1"/>
</dbReference>
<dbReference type="PANTHER" id="PTHR43155:SF2">
    <property type="entry name" value="CYCLIC DI-GMP PHOSPHODIESTERASE PA4108"/>
    <property type="match status" value="1"/>
</dbReference>
<dbReference type="Gene3D" id="3.30.450.20">
    <property type="entry name" value="PAS domain"/>
    <property type="match status" value="1"/>
</dbReference>
<dbReference type="SUPFAM" id="SSF109604">
    <property type="entry name" value="HD-domain/PDEase-like"/>
    <property type="match status" value="1"/>
</dbReference>
<dbReference type="Gene3D" id="1.10.3210.10">
    <property type="entry name" value="Hypothetical protein af1432"/>
    <property type="match status" value="1"/>
</dbReference>
<protein>
    <submittedName>
        <fullName evidence="5">Diguanylate cyclase and metal dependent phosphohydrolase</fullName>
    </submittedName>
</protein>
<proteinExistence type="predicted"/>
<evidence type="ECO:0000313" key="5">
    <source>
        <dbReference type="EMBL" id="ADQ13689.1"/>
    </source>
</evidence>
<dbReference type="PROSITE" id="PS50887">
    <property type="entry name" value="GGDEF"/>
    <property type="match status" value="1"/>
</dbReference>
<dbReference type="Pfam" id="PF00990">
    <property type="entry name" value="GGDEF"/>
    <property type="match status" value="1"/>
</dbReference>
<dbReference type="InterPro" id="IPR003607">
    <property type="entry name" value="HD/PDEase_dom"/>
</dbReference>
<dbReference type="PANTHER" id="PTHR43155">
    <property type="entry name" value="CYCLIC DI-GMP PHOSPHODIESTERASE PA4108-RELATED"/>
    <property type="match status" value="1"/>
</dbReference>
<dbReference type="InterPro" id="IPR035965">
    <property type="entry name" value="PAS-like_dom_sf"/>
</dbReference>
<dbReference type="PROSITE" id="PS50112">
    <property type="entry name" value="PAS"/>
    <property type="match status" value="1"/>
</dbReference>
<reference evidence="5 6" key="2">
    <citation type="journal article" date="2011" name="J. Bacteriol.">
        <title>Complete Genome Sequence of the Haloalkaliphilic, Hydrogen Producing Halanaerobium hydrogenoformans.</title>
        <authorList>
            <person name="Brown S.D."/>
            <person name="Begemann M.B."/>
            <person name="Mormile M.R."/>
            <person name="Wall J.D."/>
            <person name="Han C.S."/>
            <person name="Goodwin L.A."/>
            <person name="Pitluck S."/>
            <person name="Land M.L."/>
            <person name="Hauser L.J."/>
            <person name="Elias D.A."/>
        </authorList>
    </citation>
    <scope>NUCLEOTIDE SEQUENCE [LARGE SCALE GENOMIC DNA]</scope>
    <source>
        <strain evidence="6">sapolanicus</strain>
    </source>
</reference>
<dbReference type="KEGG" id="has:Halsa_0202"/>
<name>E4RNZ9_HALHG</name>
<dbReference type="NCBIfam" id="TIGR00229">
    <property type="entry name" value="sensory_box"/>
    <property type="match status" value="1"/>
</dbReference>
<dbReference type="RefSeq" id="WP_013404795.1">
    <property type="nucleotide sequence ID" value="NC_014654.1"/>
</dbReference>
<dbReference type="eggNOG" id="COG2199">
    <property type="taxonomic scope" value="Bacteria"/>
</dbReference>
<feature type="domain" description="PAS" evidence="1">
    <location>
        <begin position="8"/>
        <end position="62"/>
    </location>
</feature>
<reference evidence="5 6" key="1">
    <citation type="submission" date="2010-11" db="EMBL/GenBank/DDBJ databases">
        <title>Complete sequence of Halanaerobium sp. sapolanicus.</title>
        <authorList>
            <consortium name="US DOE Joint Genome Institute"/>
            <person name="Lucas S."/>
            <person name="Copeland A."/>
            <person name="Lapidus A."/>
            <person name="Cheng J.-F."/>
            <person name="Bruce D."/>
            <person name="Goodwin L."/>
            <person name="Pitluck S."/>
            <person name="Davenport K."/>
            <person name="Detter J.C."/>
            <person name="Han C."/>
            <person name="Tapia R."/>
            <person name="Land M."/>
            <person name="Hauser L."/>
            <person name="Jeffries C."/>
            <person name="Kyrpides N."/>
            <person name="Ivanova N."/>
            <person name="Mikhailova N."/>
            <person name="Begemann M.B."/>
            <person name="Mormile M.R."/>
            <person name="Wall J.D."/>
            <person name="Elias D.A."/>
            <person name="Woyke T."/>
        </authorList>
    </citation>
    <scope>NUCLEOTIDE SEQUENCE [LARGE SCALE GENOMIC DNA]</scope>
    <source>
        <strain evidence="6">sapolanicus</strain>
    </source>
</reference>